<keyword evidence="4" id="KW-1185">Reference proteome</keyword>
<evidence type="ECO:0000313" key="4">
    <source>
        <dbReference type="Proteomes" id="UP001597319"/>
    </source>
</evidence>
<dbReference type="EMBL" id="JBHULE010000027">
    <property type="protein sequence ID" value="MFD2564846.1"/>
    <property type="molecule type" value="Genomic_DNA"/>
</dbReference>
<accession>A0ABW5LLX2</accession>
<organism evidence="3 4">
    <name type="scientific">Aquimarina rubra</name>
    <dbReference type="NCBI Taxonomy" id="1920033"/>
    <lineage>
        <taxon>Bacteria</taxon>
        <taxon>Pseudomonadati</taxon>
        <taxon>Bacteroidota</taxon>
        <taxon>Flavobacteriia</taxon>
        <taxon>Flavobacteriales</taxon>
        <taxon>Flavobacteriaceae</taxon>
        <taxon>Aquimarina</taxon>
    </lineage>
</organism>
<gene>
    <name evidence="3" type="ORF">ACFSR1_19360</name>
</gene>
<evidence type="ECO:0000313" key="3">
    <source>
        <dbReference type="EMBL" id="MFD2564846.1"/>
    </source>
</evidence>
<name>A0ABW5LLX2_9FLAO</name>
<dbReference type="InterPro" id="IPR025232">
    <property type="entry name" value="DUF4174"/>
</dbReference>
<evidence type="ECO:0000259" key="2">
    <source>
        <dbReference type="Pfam" id="PF13778"/>
    </source>
</evidence>
<dbReference type="Proteomes" id="UP001597319">
    <property type="component" value="Unassembled WGS sequence"/>
</dbReference>
<feature type="domain" description="DUF4174" evidence="2">
    <location>
        <begin position="20"/>
        <end position="134"/>
    </location>
</feature>
<protein>
    <submittedName>
        <fullName evidence="3">DUF4174 domain-containing protein</fullName>
    </submittedName>
</protein>
<comment type="caution">
    <text evidence="3">The sequence shown here is derived from an EMBL/GenBank/DDBJ whole genome shotgun (WGS) entry which is preliminary data.</text>
</comment>
<evidence type="ECO:0000256" key="1">
    <source>
        <dbReference type="ARBA" id="ARBA00022729"/>
    </source>
</evidence>
<dbReference type="Pfam" id="PF13778">
    <property type="entry name" value="DUF4174"/>
    <property type="match status" value="1"/>
</dbReference>
<dbReference type="RefSeq" id="WP_378294703.1">
    <property type="nucleotide sequence ID" value="NZ_JBHULE010000027.1"/>
</dbReference>
<reference evidence="4" key="1">
    <citation type="journal article" date="2019" name="Int. J. Syst. Evol. Microbiol.">
        <title>The Global Catalogue of Microorganisms (GCM) 10K type strain sequencing project: providing services to taxonomists for standard genome sequencing and annotation.</title>
        <authorList>
            <consortium name="The Broad Institute Genomics Platform"/>
            <consortium name="The Broad Institute Genome Sequencing Center for Infectious Disease"/>
            <person name="Wu L."/>
            <person name="Ma J."/>
        </authorList>
    </citation>
    <scope>NUCLEOTIDE SEQUENCE [LARGE SCALE GENOMIC DNA]</scope>
    <source>
        <strain evidence="4">KCTC 52274</strain>
    </source>
</reference>
<proteinExistence type="predicted"/>
<keyword evidence="1" id="KW-0732">Signal</keyword>
<sequence length="140" mass="16563">MKTLLFLLTILPFLSFSQNINKHQWKDRLLLVISDSYQNSKFIKQLQEFEKHKELLKERKLIIYQITPSSYREGLGKNESTKSNSFYKKHNSSKKDFKIILIGLDGGIKMESFDFVSANKIFNQIDQMPMRIQELKTKNK</sequence>